<dbReference type="EMBL" id="SOCP01000009">
    <property type="protein sequence ID" value="TDV47916.1"/>
    <property type="molecule type" value="Genomic_DNA"/>
</dbReference>
<organism evidence="1 2">
    <name type="scientific">Actinophytocola oryzae</name>
    <dbReference type="NCBI Taxonomy" id="502181"/>
    <lineage>
        <taxon>Bacteria</taxon>
        <taxon>Bacillati</taxon>
        <taxon>Actinomycetota</taxon>
        <taxon>Actinomycetes</taxon>
        <taxon>Pseudonocardiales</taxon>
        <taxon>Pseudonocardiaceae</taxon>
    </lineage>
</organism>
<evidence type="ECO:0000313" key="2">
    <source>
        <dbReference type="Proteomes" id="UP000294927"/>
    </source>
</evidence>
<comment type="caution">
    <text evidence="1">The sequence shown here is derived from an EMBL/GenBank/DDBJ whole genome shotgun (WGS) entry which is preliminary data.</text>
</comment>
<proteinExistence type="predicted"/>
<dbReference type="InterPro" id="IPR036291">
    <property type="entry name" value="NAD(P)-bd_dom_sf"/>
</dbReference>
<dbReference type="SUPFAM" id="SSF51735">
    <property type="entry name" value="NAD(P)-binding Rossmann-fold domains"/>
    <property type="match status" value="1"/>
</dbReference>
<dbReference type="Proteomes" id="UP000294927">
    <property type="component" value="Unassembled WGS sequence"/>
</dbReference>
<dbReference type="OrthoDB" id="286404at2"/>
<dbReference type="RefSeq" id="WP_133905201.1">
    <property type="nucleotide sequence ID" value="NZ_SOCP01000009.1"/>
</dbReference>
<accession>A0A4R7VFB1</accession>
<protein>
    <submittedName>
        <fullName evidence="1">Uncharacterized protein</fullName>
    </submittedName>
</protein>
<reference evidence="1 2" key="1">
    <citation type="submission" date="2019-03" db="EMBL/GenBank/DDBJ databases">
        <title>Genomic Encyclopedia of Archaeal and Bacterial Type Strains, Phase II (KMG-II): from individual species to whole genera.</title>
        <authorList>
            <person name="Goeker M."/>
        </authorList>
    </citation>
    <scope>NUCLEOTIDE SEQUENCE [LARGE SCALE GENOMIC DNA]</scope>
    <source>
        <strain evidence="1 2">DSM 45499</strain>
    </source>
</reference>
<name>A0A4R7VFB1_9PSEU</name>
<gene>
    <name evidence="1" type="ORF">CLV71_109151</name>
</gene>
<sequence length="144" mass="15200">MTTTPWSLEGPIVPLTGAAGKSAATAFTGAGAKVGVDRDAEPPAEPLDTGTAVRLCRAYAPGMAERRRRKVIALEYAGRGVRCDVLAPGYPAGPGNQEYLDSPVGRQFVNRFGRETALDGPLPFPRVRHVTGHVLVVDGGYGVW</sequence>
<dbReference type="AlphaFoldDB" id="A0A4R7VFB1"/>
<evidence type="ECO:0000313" key="1">
    <source>
        <dbReference type="EMBL" id="TDV47916.1"/>
    </source>
</evidence>
<keyword evidence="2" id="KW-1185">Reference proteome</keyword>